<comment type="caution">
    <text evidence="2">The sequence shown here is derived from an EMBL/GenBank/DDBJ whole genome shotgun (WGS) entry which is preliminary data.</text>
</comment>
<feature type="region of interest" description="Disordered" evidence="1">
    <location>
        <begin position="188"/>
        <end position="274"/>
    </location>
</feature>
<evidence type="ECO:0000256" key="1">
    <source>
        <dbReference type="SAM" id="MobiDB-lite"/>
    </source>
</evidence>
<feature type="compositionally biased region" description="Acidic residues" evidence="1">
    <location>
        <begin position="246"/>
        <end position="259"/>
    </location>
</feature>
<feature type="compositionally biased region" description="Low complexity" evidence="1">
    <location>
        <begin position="202"/>
        <end position="212"/>
    </location>
</feature>
<dbReference type="InterPro" id="IPR012340">
    <property type="entry name" value="NA-bd_OB-fold"/>
</dbReference>
<dbReference type="SUPFAM" id="SSF50249">
    <property type="entry name" value="Nucleic acid-binding proteins"/>
    <property type="match status" value="1"/>
</dbReference>
<dbReference type="Gene3D" id="2.40.50.140">
    <property type="entry name" value="Nucleic acid-binding proteins"/>
    <property type="match status" value="1"/>
</dbReference>
<accession>A0A2U1LDR0</accession>
<feature type="compositionally biased region" description="Low complexity" evidence="1">
    <location>
        <begin position="224"/>
        <end position="236"/>
    </location>
</feature>
<dbReference type="AlphaFoldDB" id="A0A2U1LDR0"/>
<proteinExistence type="predicted"/>
<evidence type="ECO:0000313" key="2">
    <source>
        <dbReference type="EMBL" id="PWA47119.1"/>
    </source>
</evidence>
<reference evidence="2 3" key="1">
    <citation type="journal article" date="2018" name="Mol. Plant">
        <title>The genome of Artemisia annua provides insight into the evolution of Asteraceae family and artemisinin biosynthesis.</title>
        <authorList>
            <person name="Shen Q."/>
            <person name="Zhang L."/>
            <person name="Liao Z."/>
            <person name="Wang S."/>
            <person name="Yan T."/>
            <person name="Shi P."/>
            <person name="Liu M."/>
            <person name="Fu X."/>
            <person name="Pan Q."/>
            <person name="Wang Y."/>
            <person name="Lv Z."/>
            <person name="Lu X."/>
            <person name="Zhang F."/>
            <person name="Jiang W."/>
            <person name="Ma Y."/>
            <person name="Chen M."/>
            <person name="Hao X."/>
            <person name="Li L."/>
            <person name="Tang Y."/>
            <person name="Lv G."/>
            <person name="Zhou Y."/>
            <person name="Sun X."/>
            <person name="Brodelius P.E."/>
            <person name="Rose J.K.C."/>
            <person name="Tang K."/>
        </authorList>
    </citation>
    <scope>NUCLEOTIDE SEQUENCE [LARGE SCALE GENOMIC DNA]</scope>
    <source>
        <strain evidence="3">cv. Huhao1</strain>
        <tissue evidence="2">Leaf</tissue>
    </source>
</reference>
<dbReference type="EMBL" id="PKPP01009956">
    <property type="protein sequence ID" value="PWA47119.1"/>
    <property type="molecule type" value="Genomic_DNA"/>
</dbReference>
<evidence type="ECO:0000313" key="3">
    <source>
        <dbReference type="Proteomes" id="UP000245207"/>
    </source>
</evidence>
<protein>
    <submittedName>
        <fullName evidence="2">Plant OB fold protein</fullName>
    </submittedName>
</protein>
<keyword evidence="3" id="KW-1185">Reference proteome</keyword>
<dbReference type="CDD" id="cd04481">
    <property type="entry name" value="RPA1_DBD_B_like"/>
    <property type="match status" value="1"/>
</dbReference>
<sequence length="274" mass="30209">MATVGWLPVIIVEQGDVIGSVVGIGDIVPVMSAAGKKIRRTVVVEDAEANHLNLTFWDSWASMWDQYASNRDSIGHLVIILQLGKVKYWDGDAAVHNALFGTKIYINQNLPEIVSFRTRVQQRDGYDANQLKIEVFTPEQKVVTVSEFFHRSVKKMIGGIRECDPVPTNEFNTPATLIKKINMSDSSVTRQLDLQSPPPTFKSSGSSSGSGSKKNRLVDLESLSTTGEASGSAESSGSKKRRVVVDLDDIESEPEDEAREYDPDLVQVKIEPED</sequence>
<organism evidence="2 3">
    <name type="scientific">Artemisia annua</name>
    <name type="common">Sweet wormwood</name>
    <dbReference type="NCBI Taxonomy" id="35608"/>
    <lineage>
        <taxon>Eukaryota</taxon>
        <taxon>Viridiplantae</taxon>
        <taxon>Streptophyta</taxon>
        <taxon>Embryophyta</taxon>
        <taxon>Tracheophyta</taxon>
        <taxon>Spermatophyta</taxon>
        <taxon>Magnoliopsida</taxon>
        <taxon>eudicotyledons</taxon>
        <taxon>Gunneridae</taxon>
        <taxon>Pentapetalae</taxon>
        <taxon>asterids</taxon>
        <taxon>campanulids</taxon>
        <taxon>Asterales</taxon>
        <taxon>Asteraceae</taxon>
        <taxon>Asteroideae</taxon>
        <taxon>Anthemideae</taxon>
        <taxon>Artemisiinae</taxon>
        <taxon>Artemisia</taxon>
    </lineage>
</organism>
<dbReference type="OrthoDB" id="1414720at2759"/>
<dbReference type="Proteomes" id="UP000245207">
    <property type="component" value="Unassembled WGS sequence"/>
</dbReference>
<gene>
    <name evidence="2" type="ORF">CTI12_AA497520</name>
</gene>
<name>A0A2U1LDR0_ARTAN</name>